<dbReference type="CDD" id="cd08168">
    <property type="entry name" value="Cytochrom_C3"/>
    <property type="match status" value="1"/>
</dbReference>
<accession>A0A7H0VD16</accession>
<evidence type="ECO:0000259" key="4">
    <source>
        <dbReference type="Pfam" id="PF09699"/>
    </source>
</evidence>
<evidence type="ECO:0000313" key="6">
    <source>
        <dbReference type="EMBL" id="QNR23614.1"/>
    </source>
</evidence>
<dbReference type="PANTHER" id="PTHR35038:SF8">
    <property type="entry name" value="C-TYPE POLYHEME CYTOCHROME OMCC"/>
    <property type="match status" value="1"/>
</dbReference>
<gene>
    <name evidence="6" type="ORF">H4K34_14695</name>
</gene>
<dbReference type="InterPro" id="IPR019734">
    <property type="entry name" value="TPR_rpt"/>
</dbReference>
<keyword evidence="7" id="KW-1185">Reference proteome</keyword>
<dbReference type="Gene3D" id="1.25.40.10">
    <property type="entry name" value="Tetratricopeptide repeat domain"/>
    <property type="match status" value="1"/>
</dbReference>
<dbReference type="RefSeq" id="WP_210758147.1">
    <property type="nucleotide sequence ID" value="NZ_CP060139.1"/>
</dbReference>
<feature type="domain" description="Doubled CXXCH motif" evidence="4">
    <location>
        <begin position="328"/>
        <end position="359"/>
    </location>
</feature>
<protein>
    <submittedName>
        <fullName evidence="6">Pilus assembly protein TadD</fullName>
    </submittedName>
</protein>
<dbReference type="PROSITE" id="PS50005">
    <property type="entry name" value="TPR"/>
    <property type="match status" value="1"/>
</dbReference>
<dbReference type="InterPro" id="IPR011990">
    <property type="entry name" value="TPR-like_helical_dom_sf"/>
</dbReference>
<dbReference type="Pfam" id="PF13435">
    <property type="entry name" value="Cytochrome_C554"/>
    <property type="match status" value="1"/>
</dbReference>
<dbReference type="Proteomes" id="UP000516305">
    <property type="component" value="Chromosome"/>
</dbReference>
<keyword evidence="2" id="KW-0802">TPR repeat</keyword>
<feature type="repeat" description="TPR" evidence="2">
    <location>
        <begin position="512"/>
        <end position="545"/>
    </location>
</feature>
<dbReference type="Pfam" id="PF09699">
    <property type="entry name" value="Paired_CXXCH_1"/>
    <property type="match status" value="1"/>
</dbReference>
<organism evidence="6 7">
    <name type="scientific">Croceimicrobium hydrocarbonivorans</name>
    <dbReference type="NCBI Taxonomy" id="2761580"/>
    <lineage>
        <taxon>Bacteria</taxon>
        <taxon>Pseudomonadati</taxon>
        <taxon>Bacteroidota</taxon>
        <taxon>Flavobacteriia</taxon>
        <taxon>Flavobacteriales</taxon>
        <taxon>Owenweeksiaceae</taxon>
        <taxon>Croceimicrobium</taxon>
    </lineage>
</organism>
<evidence type="ECO:0000256" key="3">
    <source>
        <dbReference type="SAM" id="SignalP"/>
    </source>
</evidence>
<feature type="chain" id="PRO_5028966946" evidence="3">
    <location>
        <begin position="21"/>
        <end position="659"/>
    </location>
</feature>
<feature type="signal peptide" evidence="3">
    <location>
        <begin position="1"/>
        <end position="20"/>
    </location>
</feature>
<evidence type="ECO:0000313" key="7">
    <source>
        <dbReference type="Proteomes" id="UP000516305"/>
    </source>
</evidence>
<dbReference type="InterPro" id="IPR036280">
    <property type="entry name" value="Multihaem_cyt_sf"/>
</dbReference>
<evidence type="ECO:0000256" key="1">
    <source>
        <dbReference type="ARBA" id="ARBA00022729"/>
    </source>
</evidence>
<dbReference type="PANTHER" id="PTHR35038">
    <property type="entry name" value="DISSIMILATORY SULFITE REDUCTASE SIRA"/>
    <property type="match status" value="1"/>
</dbReference>
<dbReference type="EMBL" id="CP060139">
    <property type="protein sequence ID" value="QNR23614.1"/>
    <property type="molecule type" value="Genomic_DNA"/>
</dbReference>
<dbReference type="InterPro" id="IPR023155">
    <property type="entry name" value="Cyt_c-552/4"/>
</dbReference>
<evidence type="ECO:0000259" key="5">
    <source>
        <dbReference type="Pfam" id="PF13435"/>
    </source>
</evidence>
<proteinExistence type="predicted"/>
<name>A0A7H0VD16_9FLAO</name>
<dbReference type="InterPro" id="IPR010177">
    <property type="entry name" value="Paired_CXXCH_1"/>
</dbReference>
<sequence>MKKFLSLSGIIALVMLLAYQCDHPTAKKLSAEKEESLQWLNHHDTVSYVGIETCMQCHSGIHQTFIQTGMGQSIGKADTLKSIAKIDGQQKLYDSYQDLYYQPFWRDNTLVLREFRLGADGDTIHNLVQPIDYVIGSGQHTNSHLWQENGYYFQAPFTWYAQEQKLDFPPGFEEGNNSRFNRQIGLECMACHNAMPTQFVKGSTQKFSRIPEGINCERCHGPGGAHVAKIMRGEITDTAKEADRSIVNPKRLSAQMQFEICQRCHLQGNAVLKEGKSFFDFKPGMELKEVMQVFLPRYEDSDNRFIMASHADRFKLSACYQAHPETFTCTSCHNPHVSVKNTEIASFNQTCIECHSPEKASKLCSAPLSERELVQDNCVQCHMPPSQATDIPHVTVHDHFIRKPQENGTQVSPEASRFLALLSINDPKPSARDKALAYLQQFERFGAKPVYLDSAARFLNEVPKTASEHLYLWTYYFFLSGDRESLYHFGAQYGIDHLLRELTELDYENKDAWTAYRLAEAYQFKGDRESALKLFERSVELAPFIGDFKNKWAALLNAEGQKAKAESLWKEVLQEEPYHRESLNNIAFLMLEQVRNTEAAQYLKLCLERYPDYLLAWQNEARRAMQSEDALALKRALEAIIRLDPQNIQAKEHYRKFFS</sequence>
<feature type="domain" description="Cytochrome c-552/4" evidence="5">
    <location>
        <begin position="185"/>
        <end position="221"/>
    </location>
</feature>
<dbReference type="SUPFAM" id="SSF48452">
    <property type="entry name" value="TPR-like"/>
    <property type="match status" value="1"/>
</dbReference>
<dbReference type="AlphaFoldDB" id="A0A7H0VD16"/>
<dbReference type="SMART" id="SM00028">
    <property type="entry name" value="TPR"/>
    <property type="match status" value="3"/>
</dbReference>
<evidence type="ECO:0000256" key="2">
    <source>
        <dbReference type="PROSITE-ProRule" id="PRU00339"/>
    </source>
</evidence>
<keyword evidence="1 3" id="KW-0732">Signal</keyword>
<dbReference type="SUPFAM" id="SSF48695">
    <property type="entry name" value="Multiheme cytochromes"/>
    <property type="match status" value="1"/>
</dbReference>
<reference evidence="6 7" key="1">
    <citation type="submission" date="2020-08" db="EMBL/GenBank/DDBJ databases">
        <title>Croceimicrobium hydrocarbonivorans gen. nov., sp. nov., a novel marine bacterium isolated from a bacterial consortium that degrades polyethylene terephthalate.</title>
        <authorList>
            <person name="Liu R."/>
        </authorList>
    </citation>
    <scope>NUCLEOTIDE SEQUENCE [LARGE SCALE GENOMIC DNA]</scope>
    <source>
        <strain evidence="6 7">A20-9</strain>
    </source>
</reference>
<dbReference type="InterPro" id="IPR051829">
    <property type="entry name" value="Multiheme_Cytochr_ET"/>
</dbReference>
<dbReference type="Gene3D" id="1.10.1130.10">
    <property type="entry name" value="Flavocytochrome C3, Chain A"/>
    <property type="match status" value="2"/>
</dbReference>
<dbReference type="KEGG" id="chyd:H4K34_14695"/>